<sequence>MNILDKIVEVKRVQIEKEKLEIPIEDIIKMSEEKEIRDFKKALDIEGISIISEIKKASPSRGIIKEDFDPISIAKIYEDSPFNAISVLTEKEFFLGNDRYIKEVKKVTSKPILRKDFIIDEYQVYQSKAIGADAILLIASVLKGNLKKFYDLAKSLGLHCLVEIHEEEEIDEVLNSGCSIIGINNRNLKTFEVSLKYTEKLISSIPKDKIVISESGIKTKDDMKYLKDLGVKSVLIGETLMRNLTNDKKFLELKEI</sequence>
<dbReference type="CDD" id="cd00331">
    <property type="entry name" value="IGPS"/>
    <property type="match status" value="1"/>
</dbReference>
<keyword evidence="8 9" id="KW-0456">Lyase</keyword>
<comment type="pathway">
    <text evidence="2 9">Amino-acid biosynthesis; L-tryptophan biosynthesis; L-tryptophan from chorismate: step 4/5.</text>
</comment>
<dbReference type="NCBIfam" id="NF001377">
    <property type="entry name" value="PRK00278.2-4"/>
    <property type="match status" value="1"/>
</dbReference>
<dbReference type="FunFam" id="3.20.20.70:FF:000024">
    <property type="entry name" value="Indole-3-glycerol phosphate synthase"/>
    <property type="match status" value="1"/>
</dbReference>
<dbReference type="GO" id="GO:0000162">
    <property type="term" value="P:L-tryptophan biosynthetic process"/>
    <property type="evidence" value="ECO:0007669"/>
    <property type="project" value="UniProtKB-UniRule"/>
</dbReference>
<evidence type="ECO:0000313" key="11">
    <source>
        <dbReference type="EMBL" id="KNF08136.1"/>
    </source>
</evidence>
<feature type="domain" description="Indole-3-glycerol phosphate synthase" evidence="10">
    <location>
        <begin position="4"/>
        <end position="248"/>
    </location>
</feature>
<evidence type="ECO:0000256" key="6">
    <source>
        <dbReference type="ARBA" id="ARBA00022822"/>
    </source>
</evidence>
<dbReference type="PANTHER" id="PTHR22854:SF2">
    <property type="entry name" value="INDOLE-3-GLYCEROL-PHOSPHATE SYNTHASE"/>
    <property type="match status" value="1"/>
</dbReference>
<dbReference type="EC" id="4.1.1.48" evidence="9"/>
<dbReference type="Pfam" id="PF00218">
    <property type="entry name" value="IGPS"/>
    <property type="match status" value="1"/>
</dbReference>
<dbReference type="STRING" id="1503.CLPU_9c00320"/>
<dbReference type="EMBL" id="LGSS01000009">
    <property type="protein sequence ID" value="KNF08136.1"/>
    <property type="molecule type" value="Genomic_DNA"/>
</dbReference>
<evidence type="ECO:0000256" key="3">
    <source>
        <dbReference type="ARBA" id="ARBA00008737"/>
    </source>
</evidence>
<evidence type="ECO:0000313" key="12">
    <source>
        <dbReference type="Proteomes" id="UP000037267"/>
    </source>
</evidence>
<organism evidence="11 12">
    <name type="scientific">Gottschalkia purinilytica</name>
    <name type="common">Clostridium purinilyticum</name>
    <dbReference type="NCBI Taxonomy" id="1503"/>
    <lineage>
        <taxon>Bacteria</taxon>
        <taxon>Bacillati</taxon>
        <taxon>Bacillota</taxon>
        <taxon>Tissierellia</taxon>
        <taxon>Tissierellales</taxon>
        <taxon>Gottschalkiaceae</taxon>
        <taxon>Gottschalkia</taxon>
    </lineage>
</organism>
<comment type="catalytic activity">
    <reaction evidence="1 9">
        <text>1-(2-carboxyphenylamino)-1-deoxy-D-ribulose 5-phosphate + H(+) = (1S,2R)-1-C-(indol-3-yl)glycerol 3-phosphate + CO2 + H2O</text>
        <dbReference type="Rhea" id="RHEA:23476"/>
        <dbReference type="ChEBI" id="CHEBI:15377"/>
        <dbReference type="ChEBI" id="CHEBI:15378"/>
        <dbReference type="ChEBI" id="CHEBI:16526"/>
        <dbReference type="ChEBI" id="CHEBI:58613"/>
        <dbReference type="ChEBI" id="CHEBI:58866"/>
        <dbReference type="EC" id="4.1.1.48"/>
    </reaction>
</comment>
<dbReference type="PANTHER" id="PTHR22854">
    <property type="entry name" value="TRYPTOPHAN BIOSYNTHESIS PROTEIN"/>
    <property type="match status" value="1"/>
</dbReference>
<dbReference type="Gene3D" id="3.20.20.70">
    <property type="entry name" value="Aldolase class I"/>
    <property type="match status" value="1"/>
</dbReference>
<evidence type="ECO:0000259" key="10">
    <source>
        <dbReference type="Pfam" id="PF00218"/>
    </source>
</evidence>
<comment type="caution">
    <text evidence="11">The sequence shown here is derived from an EMBL/GenBank/DDBJ whole genome shotgun (WGS) entry which is preliminary data.</text>
</comment>
<dbReference type="InterPro" id="IPR013798">
    <property type="entry name" value="Indole-3-glycerol_P_synth_dom"/>
</dbReference>
<dbReference type="OrthoDB" id="9804217at2"/>
<dbReference type="HAMAP" id="MF_00134_B">
    <property type="entry name" value="IGPS_B"/>
    <property type="match status" value="1"/>
</dbReference>
<protein>
    <recommendedName>
        <fullName evidence="9">Indole-3-glycerol phosphate synthase</fullName>
        <shortName evidence="9">IGPS</shortName>
        <ecNumber evidence="9">4.1.1.48</ecNumber>
    </recommendedName>
</protein>
<evidence type="ECO:0000256" key="4">
    <source>
        <dbReference type="ARBA" id="ARBA00022605"/>
    </source>
</evidence>
<evidence type="ECO:0000256" key="8">
    <source>
        <dbReference type="ARBA" id="ARBA00023239"/>
    </source>
</evidence>
<evidence type="ECO:0000256" key="2">
    <source>
        <dbReference type="ARBA" id="ARBA00004696"/>
    </source>
</evidence>
<dbReference type="InterPro" id="IPR011060">
    <property type="entry name" value="RibuloseP-bd_barrel"/>
</dbReference>
<dbReference type="InterPro" id="IPR001468">
    <property type="entry name" value="Indole-3-GlycerolPSynthase_CS"/>
</dbReference>
<keyword evidence="4 9" id="KW-0028">Amino-acid biosynthesis</keyword>
<dbReference type="PATRIC" id="fig|1503.3.peg.3312"/>
<dbReference type="UniPathway" id="UPA00035">
    <property type="reaction ID" value="UER00043"/>
</dbReference>
<dbReference type="InterPro" id="IPR045186">
    <property type="entry name" value="Indole-3-glycerol_P_synth"/>
</dbReference>
<keyword evidence="6 9" id="KW-0822">Tryptophan biosynthesis</keyword>
<evidence type="ECO:0000256" key="9">
    <source>
        <dbReference type="HAMAP-Rule" id="MF_00134"/>
    </source>
</evidence>
<name>A0A0L0W9L6_GOTPU</name>
<dbReference type="InterPro" id="IPR013785">
    <property type="entry name" value="Aldolase_TIM"/>
</dbReference>
<evidence type="ECO:0000256" key="5">
    <source>
        <dbReference type="ARBA" id="ARBA00022793"/>
    </source>
</evidence>
<comment type="similarity">
    <text evidence="3 9">Belongs to the TrpC family.</text>
</comment>
<proteinExistence type="inferred from homology"/>
<dbReference type="GO" id="GO:0004640">
    <property type="term" value="F:phosphoribosylanthranilate isomerase activity"/>
    <property type="evidence" value="ECO:0007669"/>
    <property type="project" value="TreeGrafter"/>
</dbReference>
<evidence type="ECO:0000256" key="1">
    <source>
        <dbReference type="ARBA" id="ARBA00001633"/>
    </source>
</evidence>
<dbReference type="GO" id="GO:0004425">
    <property type="term" value="F:indole-3-glycerol-phosphate synthase activity"/>
    <property type="evidence" value="ECO:0007669"/>
    <property type="project" value="UniProtKB-UniRule"/>
</dbReference>
<keyword evidence="7 9" id="KW-0057">Aromatic amino acid biosynthesis</keyword>
<dbReference type="Proteomes" id="UP000037267">
    <property type="component" value="Unassembled WGS sequence"/>
</dbReference>
<dbReference type="SUPFAM" id="SSF51366">
    <property type="entry name" value="Ribulose-phoshate binding barrel"/>
    <property type="match status" value="1"/>
</dbReference>
<keyword evidence="12" id="KW-1185">Reference proteome</keyword>
<gene>
    <name evidence="9 11" type="primary">trpC</name>
    <name evidence="11" type="ORF">CLPU_9c00320</name>
</gene>
<dbReference type="RefSeq" id="WP_082154182.1">
    <property type="nucleotide sequence ID" value="NZ_LGSS01000009.1"/>
</dbReference>
<dbReference type="PROSITE" id="PS00614">
    <property type="entry name" value="IGPS"/>
    <property type="match status" value="1"/>
</dbReference>
<accession>A0A0L0W9L6</accession>
<dbReference type="AlphaFoldDB" id="A0A0L0W9L6"/>
<evidence type="ECO:0000256" key="7">
    <source>
        <dbReference type="ARBA" id="ARBA00023141"/>
    </source>
</evidence>
<keyword evidence="5 9" id="KW-0210">Decarboxylase</keyword>
<reference evidence="12" key="1">
    <citation type="submission" date="2015-07" db="EMBL/GenBank/DDBJ databases">
        <title>Draft genome sequence of the purine-degrading Gottschalkia purinilyticum DSM 1384 (formerly Clostridium purinilyticum).</title>
        <authorList>
            <person name="Poehlein A."/>
            <person name="Schiel-Bengelsdorf B."/>
            <person name="Bengelsdorf F.R."/>
            <person name="Daniel R."/>
            <person name="Duerre P."/>
        </authorList>
    </citation>
    <scope>NUCLEOTIDE SEQUENCE [LARGE SCALE GENOMIC DNA]</scope>
    <source>
        <strain evidence="12">DSM 1384</strain>
    </source>
</reference>